<dbReference type="Proteomes" id="UP000199002">
    <property type="component" value="Unassembled WGS sequence"/>
</dbReference>
<name>A0A1H4F2B2_9BURK</name>
<dbReference type="Pfam" id="PF06504">
    <property type="entry name" value="RepC"/>
    <property type="match status" value="1"/>
</dbReference>
<protein>
    <submittedName>
        <fullName evidence="2">Plasmid and phage iteron-binding protein</fullName>
    </submittedName>
</protein>
<proteinExistence type="predicted"/>
<dbReference type="AlphaFoldDB" id="A0A1H4F2B2"/>
<sequence>MQQKRKAPAGARTKQPYLKPSPKPRLGANGQVEPVIDYMDHAPVHPLYVMTDGLFRPIQHGTRAAGIQAANTAIRGGACKTLVDCVWKSEQALDITDQMVLYHLCQLAATPGEHRHAFFPAQHPEDFATALSHIKYQAVKAEKTIASNLPDLSTPSVLVSVEVTIPSLARGVGMTATGPNTEIVRNSVRRLLRTTCEASLYYPGSGSHWGTCSYTLLSAVLTGEAPARVFVFLNPELSAGCVSRSGVNWINMREQRLLQSKPARRLHAWLSAWAFTGEFRKIKLETLLPHVWGTEECTASAKKSRIRTLKEAVQAIAGLPGWVCWFNDADRMVRVRKPRFVGSPDEDVVTPTADVVTETPIVATDTMDVVTEPGDVAEPNAGAASEVVEALI</sequence>
<dbReference type="GeneID" id="34234169"/>
<feature type="region of interest" description="Disordered" evidence="1">
    <location>
        <begin position="1"/>
        <end position="26"/>
    </location>
</feature>
<reference evidence="3" key="1">
    <citation type="submission" date="2016-10" db="EMBL/GenBank/DDBJ databases">
        <authorList>
            <person name="Varghese N."/>
            <person name="Submissions S."/>
        </authorList>
    </citation>
    <scope>NUCLEOTIDE SEQUENCE [LARGE SCALE GENOMIC DNA]</scope>
    <source>
        <strain evidence="3">DSM 25157</strain>
    </source>
</reference>
<evidence type="ECO:0000313" key="3">
    <source>
        <dbReference type="Proteomes" id="UP000199002"/>
    </source>
</evidence>
<dbReference type="EMBL" id="FNQJ01000045">
    <property type="protein sequence ID" value="SEA90602.1"/>
    <property type="molecule type" value="Genomic_DNA"/>
</dbReference>
<evidence type="ECO:0000313" key="2">
    <source>
        <dbReference type="EMBL" id="SEA90602.1"/>
    </source>
</evidence>
<keyword evidence="3" id="KW-1185">Reference proteome</keyword>
<dbReference type="InterPro" id="IPR010522">
    <property type="entry name" value="RepC_bac"/>
</dbReference>
<organism evidence="2 3">
    <name type="scientific">Acidovorax soli</name>
    <dbReference type="NCBI Taxonomy" id="592050"/>
    <lineage>
        <taxon>Bacteria</taxon>
        <taxon>Pseudomonadati</taxon>
        <taxon>Pseudomonadota</taxon>
        <taxon>Betaproteobacteria</taxon>
        <taxon>Burkholderiales</taxon>
        <taxon>Comamonadaceae</taxon>
        <taxon>Acidovorax</taxon>
    </lineage>
</organism>
<evidence type="ECO:0000256" key="1">
    <source>
        <dbReference type="SAM" id="MobiDB-lite"/>
    </source>
</evidence>
<gene>
    <name evidence="2" type="ORF">SAMN05421875_1453</name>
</gene>
<dbReference type="RefSeq" id="WP_159433800.1">
    <property type="nucleotide sequence ID" value="NZ_FNQJ01000045.1"/>
</dbReference>
<accession>A0A1H4F2B2</accession>